<dbReference type="OrthoDB" id="159299at2759"/>
<reference evidence="6 7" key="1">
    <citation type="submission" date="2016-10" db="EMBL/GenBank/DDBJ databases">
        <title>The genome of Paramicrosporidium saccamoebae is the missing link in understanding Cryptomycota and Microsporidia evolution.</title>
        <authorList>
            <person name="Quandt C.A."/>
            <person name="Beaudet D."/>
            <person name="Corsaro D."/>
            <person name="Michel R."/>
            <person name="Corradi N."/>
            <person name="James T."/>
        </authorList>
    </citation>
    <scope>NUCLEOTIDE SEQUENCE [LARGE SCALE GENOMIC DNA]</scope>
    <source>
        <strain evidence="6 7">KSL3</strain>
    </source>
</reference>
<name>A0A2H9TNX1_9FUNG</name>
<dbReference type="EMBL" id="MTSL01000065">
    <property type="protein sequence ID" value="PJF19412.1"/>
    <property type="molecule type" value="Genomic_DNA"/>
</dbReference>
<sequence>MAAMTKIDTGSIFQPDNDEGTSSPGGFGLILGALKKAQTPPPDKRLEFLFEDEYAPTGPSWGARICYGAGMTYLSGLAVGGSWGLLDGLRNPAGRTTRLRLNCILNSMTARGPFVANNLGILALLYNLVHGGVVKAREGRYDLASEVGSAVTAGVIYKSTKGVKQAGVAGLLFGTGMLGYQLAKRYYEERSILHM</sequence>
<dbReference type="AlphaFoldDB" id="A0A2H9TNX1"/>
<comment type="caution">
    <text evidence="6">The sequence shown here is derived from an EMBL/GenBank/DDBJ whole genome shotgun (WGS) entry which is preliminary data.</text>
</comment>
<feature type="region of interest" description="Disordered" evidence="5">
    <location>
        <begin position="1"/>
        <end position="20"/>
    </location>
</feature>
<comment type="subcellular location">
    <subcellularLocation>
        <location evidence="1">Membrane</location>
        <topology evidence="1">Multi-pass membrane protein</topology>
    </subcellularLocation>
</comment>
<dbReference type="Proteomes" id="UP000240830">
    <property type="component" value="Unassembled WGS sequence"/>
</dbReference>
<keyword evidence="3" id="KW-1133">Transmembrane helix</keyword>
<evidence type="ECO:0000256" key="4">
    <source>
        <dbReference type="ARBA" id="ARBA00023136"/>
    </source>
</evidence>
<keyword evidence="7" id="KW-1185">Reference proteome</keyword>
<dbReference type="GO" id="GO:0030943">
    <property type="term" value="F:mitochondrion targeting sequence binding"/>
    <property type="evidence" value="ECO:0007669"/>
    <property type="project" value="EnsemblFungi"/>
</dbReference>
<evidence type="ECO:0000256" key="1">
    <source>
        <dbReference type="ARBA" id="ARBA00004141"/>
    </source>
</evidence>
<organism evidence="6 7">
    <name type="scientific">Paramicrosporidium saccamoebae</name>
    <dbReference type="NCBI Taxonomy" id="1246581"/>
    <lineage>
        <taxon>Eukaryota</taxon>
        <taxon>Fungi</taxon>
        <taxon>Fungi incertae sedis</taxon>
        <taxon>Cryptomycota</taxon>
        <taxon>Cryptomycota incertae sedis</taxon>
        <taxon>Paramicrosporidium</taxon>
    </lineage>
</organism>
<dbReference type="InterPro" id="IPR045238">
    <property type="entry name" value="Tim23-like"/>
</dbReference>
<dbReference type="Pfam" id="PF02466">
    <property type="entry name" value="Tim17"/>
    <property type="match status" value="1"/>
</dbReference>
<keyword evidence="4" id="KW-0472">Membrane</keyword>
<gene>
    <name evidence="6" type="ORF">PSACC_00763</name>
</gene>
<evidence type="ECO:0000256" key="2">
    <source>
        <dbReference type="ARBA" id="ARBA00022692"/>
    </source>
</evidence>
<dbReference type="PANTHER" id="PTHR15371:SF0">
    <property type="entry name" value="SD19278P"/>
    <property type="match status" value="1"/>
</dbReference>
<evidence type="ECO:0000313" key="6">
    <source>
        <dbReference type="EMBL" id="PJF19412.1"/>
    </source>
</evidence>
<dbReference type="GO" id="GO:0030150">
    <property type="term" value="P:protein import into mitochondrial matrix"/>
    <property type="evidence" value="ECO:0007669"/>
    <property type="project" value="EnsemblFungi"/>
</dbReference>
<keyword evidence="2" id="KW-0812">Transmembrane</keyword>
<protein>
    <submittedName>
        <fullName evidence="6">Tim17 domain-containing protein</fullName>
    </submittedName>
</protein>
<dbReference type="GO" id="GO:0005744">
    <property type="term" value="C:TIM23 mitochondrial import inner membrane translocase complex"/>
    <property type="evidence" value="ECO:0007669"/>
    <property type="project" value="EnsemblFungi"/>
</dbReference>
<evidence type="ECO:0000256" key="3">
    <source>
        <dbReference type="ARBA" id="ARBA00022989"/>
    </source>
</evidence>
<dbReference type="STRING" id="1246581.A0A2H9TNX1"/>
<evidence type="ECO:0000256" key="5">
    <source>
        <dbReference type="SAM" id="MobiDB-lite"/>
    </source>
</evidence>
<proteinExistence type="predicted"/>
<dbReference type="GO" id="GO:0008320">
    <property type="term" value="F:protein transmembrane transporter activity"/>
    <property type="evidence" value="ECO:0007669"/>
    <property type="project" value="EnsemblFungi"/>
</dbReference>
<dbReference type="PANTHER" id="PTHR15371">
    <property type="entry name" value="TIM23"/>
    <property type="match status" value="1"/>
</dbReference>
<evidence type="ECO:0000313" key="7">
    <source>
        <dbReference type="Proteomes" id="UP000240830"/>
    </source>
</evidence>
<accession>A0A2H9TNX1</accession>